<dbReference type="Proteomes" id="UP001138997">
    <property type="component" value="Unassembled WGS sequence"/>
</dbReference>
<keyword evidence="3" id="KW-1185">Reference proteome</keyword>
<evidence type="ECO:0000313" key="2">
    <source>
        <dbReference type="EMBL" id="MCD5313223.1"/>
    </source>
</evidence>
<protein>
    <submittedName>
        <fullName evidence="2">Extracellular solute-binding protein</fullName>
    </submittedName>
</protein>
<evidence type="ECO:0000313" key="3">
    <source>
        <dbReference type="Proteomes" id="UP001138997"/>
    </source>
</evidence>
<dbReference type="InterPro" id="IPR006059">
    <property type="entry name" value="SBP"/>
</dbReference>
<accession>A0A9X1NFK6</accession>
<dbReference type="SUPFAM" id="SSF53850">
    <property type="entry name" value="Periplasmic binding protein-like II"/>
    <property type="match status" value="1"/>
</dbReference>
<name>A0A9X1NFK6_9ACTN</name>
<organism evidence="2 3">
    <name type="scientific">Kineosporia babensis</name>
    <dbReference type="NCBI Taxonomy" id="499548"/>
    <lineage>
        <taxon>Bacteria</taxon>
        <taxon>Bacillati</taxon>
        <taxon>Actinomycetota</taxon>
        <taxon>Actinomycetes</taxon>
        <taxon>Kineosporiales</taxon>
        <taxon>Kineosporiaceae</taxon>
        <taxon>Kineosporia</taxon>
    </lineage>
</organism>
<sequence length="482" mass="51692">MSQHAPEAETAASPNGQQSEGEPPGPGKTETPGPSAGQDPDEGPGRRAMLLGIAAGAIGGSIGQWALHDLEPARWVADQFGTKEVNVRVHGGDDSSTARANALQVWENTPTTIRARRAASYNSVGPNSDDQVGIIRNKLSAATPESDLVVLDPEFLPGLVEDHLVSILPDSAALTRRLEDQGCFAPLIARCRAQNSADAPLYALPVNADAPLLVIDLSLFPVADREQVHSQLWNLRKAGQPAEFWSRAQELTGLARSGRRILIQAGLYEGMTVSLVELIHAFGGDVKNDPTLRTQAGRDALERLKGTFPPDMFRVPTGDGDETDTLGTMREHGAAFARLWPSQVRQLLLDSAKAERGSEVYTSVPIPGGVLGGQVAAVAQESTARDAAVDLAIFLAGGQSQSQLFHVGGYVPTLRPNFFEATVQTQLAELPAVLSSAVQRPYIRRYGNWSSTFRERVREYLTGPPGDVETLITRHLQPFVSG</sequence>
<gene>
    <name evidence="2" type="ORF">LR394_20155</name>
</gene>
<evidence type="ECO:0000256" key="1">
    <source>
        <dbReference type="SAM" id="MobiDB-lite"/>
    </source>
</evidence>
<comment type="caution">
    <text evidence="2">The sequence shown here is derived from an EMBL/GenBank/DDBJ whole genome shotgun (WGS) entry which is preliminary data.</text>
</comment>
<dbReference type="AlphaFoldDB" id="A0A9X1NFK6"/>
<feature type="region of interest" description="Disordered" evidence="1">
    <location>
        <begin position="1"/>
        <end position="46"/>
    </location>
</feature>
<dbReference type="EMBL" id="JAJOMB010000010">
    <property type="protein sequence ID" value="MCD5313223.1"/>
    <property type="molecule type" value="Genomic_DNA"/>
</dbReference>
<proteinExistence type="predicted"/>
<dbReference type="RefSeq" id="WP_231444216.1">
    <property type="nucleotide sequence ID" value="NZ_JAJOMB010000010.1"/>
</dbReference>
<dbReference type="Pfam" id="PF13416">
    <property type="entry name" value="SBP_bac_8"/>
    <property type="match status" value="1"/>
</dbReference>
<dbReference type="Gene3D" id="3.40.190.10">
    <property type="entry name" value="Periplasmic binding protein-like II"/>
    <property type="match status" value="2"/>
</dbReference>
<reference evidence="2" key="1">
    <citation type="submission" date="2021-11" db="EMBL/GenBank/DDBJ databases">
        <title>Streptomyces corallinus and Kineosporia corallina sp. nov., two new coral-derived marine actinobacteria.</title>
        <authorList>
            <person name="Buangrab K."/>
            <person name="Sutthacheep M."/>
            <person name="Yeemin T."/>
            <person name="Harunari E."/>
            <person name="Igarashi Y."/>
            <person name="Sripreechasak P."/>
            <person name="Kanchanasin P."/>
            <person name="Tanasupawat S."/>
            <person name="Phongsopitanun W."/>
        </authorList>
    </citation>
    <scope>NUCLEOTIDE SEQUENCE</scope>
    <source>
        <strain evidence="2">JCM 31032</strain>
    </source>
</reference>